<dbReference type="RefSeq" id="WP_063498528.1">
    <property type="nucleotide sequence ID" value="NZ_CP014579.1"/>
</dbReference>
<dbReference type="KEGG" id="buz:AYM40_22845"/>
<keyword evidence="1" id="KW-0472">Membrane</keyword>
<dbReference type="AlphaFoldDB" id="A0A160FR56"/>
<feature type="transmembrane region" description="Helical" evidence="1">
    <location>
        <begin position="102"/>
        <end position="121"/>
    </location>
</feature>
<protein>
    <submittedName>
        <fullName evidence="3">PA-phosphatase</fullName>
    </submittedName>
</protein>
<dbReference type="GO" id="GO:0005886">
    <property type="term" value="C:plasma membrane"/>
    <property type="evidence" value="ECO:0007669"/>
    <property type="project" value="InterPro"/>
</dbReference>
<feature type="transmembrane region" description="Helical" evidence="1">
    <location>
        <begin position="58"/>
        <end position="82"/>
    </location>
</feature>
<dbReference type="EMBL" id="CP014579">
    <property type="protein sequence ID" value="ANB75242.1"/>
    <property type="molecule type" value="Genomic_DNA"/>
</dbReference>
<feature type="transmembrane region" description="Helical" evidence="1">
    <location>
        <begin position="32"/>
        <end position="51"/>
    </location>
</feature>
<dbReference type="InterPro" id="IPR033879">
    <property type="entry name" value="UPP_Pase"/>
</dbReference>
<dbReference type="GO" id="GO:0050380">
    <property type="term" value="F:undecaprenyl-diphosphatase activity"/>
    <property type="evidence" value="ECO:0007669"/>
    <property type="project" value="InterPro"/>
</dbReference>
<sequence length="200" mass="21967">MNTLEAFNQALFLMINATPSTPAWQIDIARMIADYVIYLVPLSLIAIWLFGGERQREVAVRAFCVTLLALGLNQVIGLVWPHPRPFVIGIGHTFLEHAPDPSFPSDHGTIFACIALSLLLGGMRRYGMLILLSGVAVAWARVFVGVHFPLDMVGAIAMACVASQLIAPLWRLGGAMVMRGLVTVYRTLLAWPIRRGWLSS</sequence>
<dbReference type="STRING" id="1804984.AYM40_22845"/>
<evidence type="ECO:0000259" key="2">
    <source>
        <dbReference type="SMART" id="SM00014"/>
    </source>
</evidence>
<evidence type="ECO:0000256" key="1">
    <source>
        <dbReference type="SAM" id="Phobius"/>
    </source>
</evidence>
<dbReference type="InterPro" id="IPR000326">
    <property type="entry name" value="PAP2/HPO"/>
</dbReference>
<dbReference type="Proteomes" id="UP000076852">
    <property type="component" value="Chromosome 2"/>
</dbReference>
<name>A0A160FR56_9BURK</name>
<accession>A0A160FR56</accession>
<dbReference type="OrthoDB" id="9801622at2"/>
<organism evidence="3 4">
    <name type="scientific">Paraburkholderia phytofirmans OLGA172</name>
    <dbReference type="NCBI Taxonomy" id="1417228"/>
    <lineage>
        <taxon>Bacteria</taxon>
        <taxon>Pseudomonadati</taxon>
        <taxon>Pseudomonadota</taxon>
        <taxon>Betaproteobacteria</taxon>
        <taxon>Burkholderiales</taxon>
        <taxon>Burkholderiaceae</taxon>
        <taxon>Paraburkholderia</taxon>
    </lineage>
</organism>
<dbReference type="CDD" id="cd03385">
    <property type="entry name" value="PAP2_BcrC_like"/>
    <property type="match status" value="1"/>
</dbReference>
<feature type="transmembrane region" description="Helical" evidence="1">
    <location>
        <begin position="152"/>
        <end position="170"/>
    </location>
</feature>
<dbReference type="InterPro" id="IPR036938">
    <property type="entry name" value="PAP2/HPO_sf"/>
</dbReference>
<keyword evidence="4" id="KW-1185">Reference proteome</keyword>
<keyword evidence="1" id="KW-1133">Transmembrane helix</keyword>
<proteinExistence type="predicted"/>
<dbReference type="SMART" id="SM00014">
    <property type="entry name" value="acidPPc"/>
    <property type="match status" value="1"/>
</dbReference>
<dbReference type="SUPFAM" id="SSF48317">
    <property type="entry name" value="Acid phosphatase/Vanadium-dependent haloperoxidase"/>
    <property type="match status" value="1"/>
</dbReference>
<dbReference type="PANTHER" id="PTHR14969:SF13">
    <property type="entry name" value="AT30094P"/>
    <property type="match status" value="1"/>
</dbReference>
<evidence type="ECO:0000313" key="4">
    <source>
        <dbReference type="Proteomes" id="UP000076852"/>
    </source>
</evidence>
<dbReference type="PANTHER" id="PTHR14969">
    <property type="entry name" value="SPHINGOSINE-1-PHOSPHATE PHOSPHOHYDROLASE"/>
    <property type="match status" value="1"/>
</dbReference>
<evidence type="ECO:0000313" key="3">
    <source>
        <dbReference type="EMBL" id="ANB75242.1"/>
    </source>
</evidence>
<feature type="domain" description="Phosphatidic acid phosphatase type 2/haloperoxidase" evidence="2">
    <location>
        <begin position="58"/>
        <end position="167"/>
    </location>
</feature>
<dbReference type="Pfam" id="PF01569">
    <property type="entry name" value="PAP2"/>
    <property type="match status" value="1"/>
</dbReference>
<keyword evidence="1" id="KW-0812">Transmembrane</keyword>
<gene>
    <name evidence="3" type="ORF">AYM40_22845</name>
</gene>
<feature type="transmembrane region" description="Helical" evidence="1">
    <location>
        <begin position="128"/>
        <end position="146"/>
    </location>
</feature>
<dbReference type="Gene3D" id="1.20.144.10">
    <property type="entry name" value="Phosphatidic acid phosphatase type 2/haloperoxidase"/>
    <property type="match status" value="1"/>
</dbReference>
<reference evidence="3 4" key="1">
    <citation type="journal article" date="2016" name="Gene">
        <title>PacBio SMRT assembly of a complex multi-replicon genome reveals chlorocatechol degradative operon in a region of genome plasticity.</title>
        <authorList>
            <person name="Ricker N."/>
            <person name="Shen S.Y."/>
            <person name="Goordial J."/>
            <person name="Jin S."/>
            <person name="Fulthorpe R.R."/>
        </authorList>
    </citation>
    <scope>NUCLEOTIDE SEQUENCE [LARGE SCALE GENOMIC DNA]</scope>
    <source>
        <strain evidence="3 4">OLGA172</strain>
    </source>
</reference>